<evidence type="ECO:0000313" key="2">
    <source>
        <dbReference type="Proteomes" id="UP000033924"/>
    </source>
</evidence>
<dbReference type="AlphaFoldDB" id="A0A0M2KHM6"/>
<dbReference type="Proteomes" id="UP000033924">
    <property type="component" value="Unassembled WGS sequence"/>
</dbReference>
<proteinExistence type="predicted"/>
<dbReference type="EMBL" id="JXNU01000003">
    <property type="protein sequence ID" value="KKF36763.1"/>
    <property type="molecule type" value="Genomic_DNA"/>
</dbReference>
<organism evidence="1 2">
    <name type="scientific">Erwinia tracheiphila</name>
    <dbReference type="NCBI Taxonomy" id="65700"/>
    <lineage>
        <taxon>Bacteria</taxon>
        <taxon>Pseudomonadati</taxon>
        <taxon>Pseudomonadota</taxon>
        <taxon>Gammaproteobacteria</taxon>
        <taxon>Enterobacterales</taxon>
        <taxon>Erwiniaceae</taxon>
        <taxon>Erwinia</taxon>
    </lineage>
</organism>
<keyword evidence="2" id="KW-1185">Reference proteome</keyword>
<dbReference type="PATRIC" id="fig|65700.7.peg.4298"/>
<comment type="caution">
    <text evidence="1">The sequence shown here is derived from an EMBL/GenBank/DDBJ whole genome shotgun (WGS) entry which is preliminary data.</text>
</comment>
<reference evidence="1 2" key="1">
    <citation type="submission" date="2015-01" db="EMBL/GenBank/DDBJ databases">
        <title>Erwinia tracheiphila.</title>
        <authorList>
            <person name="Shapiro L.R."/>
        </authorList>
    </citation>
    <scope>NUCLEOTIDE SEQUENCE [LARGE SCALE GENOMIC DNA]</scope>
    <source>
        <strain evidence="1 2">BuffGH</strain>
    </source>
</reference>
<name>A0A0M2KHM6_9GAMM</name>
<accession>A0A0M2KHM6</accession>
<sequence>MPLHLLFAALWSGGKDITSKARGMRSGKESSFNVLPGMCWPKAECYSDHLPISKQPFIAVIL</sequence>
<gene>
    <name evidence="1" type="ORF">SY86_17155</name>
</gene>
<protein>
    <submittedName>
        <fullName evidence="1">Uncharacterized protein</fullName>
    </submittedName>
</protein>
<evidence type="ECO:0000313" key="1">
    <source>
        <dbReference type="EMBL" id="KKF36763.1"/>
    </source>
</evidence>